<dbReference type="NCBIfam" id="NF012229">
    <property type="entry name" value="bla_class_B_core"/>
    <property type="match status" value="1"/>
</dbReference>
<dbReference type="PANTHER" id="PTHR42951:SF17">
    <property type="entry name" value="METALLO-BETA-LACTAMASE DOMAIN-CONTAINING PROTEIN"/>
    <property type="match status" value="1"/>
</dbReference>
<dbReference type="SMART" id="SM00849">
    <property type="entry name" value="Lactamase_B"/>
    <property type="match status" value="1"/>
</dbReference>
<accession>A0A4R5DLU5</accession>
<reference evidence="2 3" key="1">
    <citation type="submission" date="2019-03" db="EMBL/GenBank/DDBJ databases">
        <title>Dyadobacter AR-3-6 sp. nov., isolated from arctic soil.</title>
        <authorList>
            <person name="Chaudhary D.K."/>
        </authorList>
    </citation>
    <scope>NUCLEOTIDE SEQUENCE [LARGE SCALE GENOMIC DNA]</scope>
    <source>
        <strain evidence="2 3">AR-3-6</strain>
    </source>
</reference>
<dbReference type="InterPro" id="IPR050855">
    <property type="entry name" value="NDM-1-like"/>
</dbReference>
<sequence>MSVIKNVFKLFILAIIATAPVVGFAQQYKLPFKQAAWTKSYPPFRIAGDLYYVGTDDLASYLLTTKEGHILINTGLEESVGELKKNVEKLGFKFSDIKILLATHAHYDHVAAMAAIKKATGATLMIQQADVQFMKDGGKSDSVLGKDGATFAAVVPDRILKDQDIVKLGGASVKLLHHPGHTPGASSFSLTVKDQKRSYKVLIANIPTILDETKLSGMPGYVQVGKDYGYTISVMKKERFDIWLASHASQFSLQKKHQPGDPYRPEAFFGRQDYDKTLAEIEVNYNKRIKE</sequence>
<gene>
    <name evidence="2" type="primary">bla</name>
    <name evidence="2" type="ORF">E0F88_11960</name>
</gene>
<dbReference type="NCBIfam" id="NF033105">
    <property type="entry name" value="bla_subclass_B3"/>
    <property type="match status" value="1"/>
</dbReference>
<feature type="domain" description="Metallo-beta-lactamase" evidence="1">
    <location>
        <begin position="57"/>
        <end position="247"/>
    </location>
</feature>
<evidence type="ECO:0000313" key="2">
    <source>
        <dbReference type="EMBL" id="TDE15232.1"/>
    </source>
</evidence>
<dbReference type="AlphaFoldDB" id="A0A4R5DLU5"/>
<dbReference type="InterPro" id="IPR001279">
    <property type="entry name" value="Metallo-B-lactamas"/>
</dbReference>
<dbReference type="SUPFAM" id="SSF56281">
    <property type="entry name" value="Metallo-hydrolase/oxidoreductase"/>
    <property type="match status" value="1"/>
</dbReference>
<dbReference type="EMBL" id="SMFL01000004">
    <property type="protein sequence ID" value="TDE15232.1"/>
    <property type="molecule type" value="Genomic_DNA"/>
</dbReference>
<evidence type="ECO:0000259" key="1">
    <source>
        <dbReference type="SMART" id="SM00849"/>
    </source>
</evidence>
<dbReference type="Proteomes" id="UP000294850">
    <property type="component" value="Unassembled WGS sequence"/>
</dbReference>
<proteinExistence type="predicted"/>
<name>A0A4R5DLU5_9BACT</name>
<protein>
    <submittedName>
        <fullName evidence="2">Subclass B3 metallo-beta-lactamase</fullName>
    </submittedName>
</protein>
<comment type="caution">
    <text evidence="2">The sequence shown here is derived from an EMBL/GenBank/DDBJ whole genome shotgun (WGS) entry which is preliminary data.</text>
</comment>
<organism evidence="2 3">
    <name type="scientific">Dyadobacter psychrotolerans</name>
    <dbReference type="NCBI Taxonomy" id="2541721"/>
    <lineage>
        <taxon>Bacteria</taxon>
        <taxon>Pseudomonadati</taxon>
        <taxon>Bacteroidota</taxon>
        <taxon>Cytophagia</taxon>
        <taxon>Cytophagales</taxon>
        <taxon>Spirosomataceae</taxon>
        <taxon>Dyadobacter</taxon>
    </lineage>
</organism>
<dbReference type="Gene3D" id="3.60.15.10">
    <property type="entry name" value="Ribonuclease Z/Hydroxyacylglutathione hydrolase-like"/>
    <property type="match status" value="1"/>
</dbReference>
<dbReference type="Pfam" id="PF00753">
    <property type="entry name" value="Lactamase_B"/>
    <property type="match status" value="1"/>
</dbReference>
<dbReference type="OrthoDB" id="9802248at2"/>
<keyword evidence="3" id="KW-1185">Reference proteome</keyword>
<dbReference type="InterPro" id="IPR036866">
    <property type="entry name" value="RibonucZ/Hydroxyglut_hydro"/>
</dbReference>
<evidence type="ECO:0000313" key="3">
    <source>
        <dbReference type="Proteomes" id="UP000294850"/>
    </source>
</evidence>
<dbReference type="PANTHER" id="PTHR42951">
    <property type="entry name" value="METALLO-BETA-LACTAMASE DOMAIN-CONTAINING"/>
    <property type="match status" value="1"/>
</dbReference>